<keyword evidence="7 12" id="KW-0406">Ion transport</keyword>
<dbReference type="GO" id="GO:0005886">
    <property type="term" value="C:plasma membrane"/>
    <property type="evidence" value="ECO:0007669"/>
    <property type="project" value="TreeGrafter"/>
</dbReference>
<dbReference type="GO" id="GO:0015280">
    <property type="term" value="F:ligand-gated sodium channel activity"/>
    <property type="evidence" value="ECO:0007669"/>
    <property type="project" value="TreeGrafter"/>
</dbReference>
<evidence type="ECO:0000256" key="13">
    <source>
        <dbReference type="SAM" id="Phobius"/>
    </source>
</evidence>
<dbReference type="FunFam" id="1.10.287.770:FF:000001">
    <property type="entry name" value="Acid-sensing ion channel subunit 1"/>
    <property type="match status" value="1"/>
</dbReference>
<evidence type="ECO:0000256" key="2">
    <source>
        <dbReference type="ARBA" id="ARBA00022448"/>
    </source>
</evidence>
<keyword evidence="2 12" id="KW-0813">Transport</keyword>
<gene>
    <name evidence="14" type="ORF">P5673_019229</name>
</gene>
<reference evidence="14" key="2">
    <citation type="journal article" date="2023" name="Science">
        <title>Genomic signatures of disease resistance in endangered staghorn corals.</title>
        <authorList>
            <person name="Vollmer S.V."/>
            <person name="Selwyn J.D."/>
            <person name="Despard B.A."/>
            <person name="Roesel C.L."/>
        </authorList>
    </citation>
    <scope>NUCLEOTIDE SEQUENCE</scope>
    <source>
        <strain evidence="14">K2</strain>
    </source>
</reference>
<keyword evidence="10 12" id="KW-0739">Sodium transport</keyword>
<evidence type="ECO:0000256" key="12">
    <source>
        <dbReference type="RuleBase" id="RU000679"/>
    </source>
</evidence>
<comment type="subcellular location">
    <subcellularLocation>
        <location evidence="1">Membrane</location>
        <topology evidence="1">Multi-pass membrane protein</topology>
    </subcellularLocation>
</comment>
<keyword evidence="15" id="KW-1185">Reference proteome</keyword>
<dbReference type="Gene3D" id="2.60.470.10">
    <property type="entry name" value="Acid-sensing ion channels like domains"/>
    <property type="match status" value="1"/>
</dbReference>
<evidence type="ECO:0000313" key="15">
    <source>
        <dbReference type="Proteomes" id="UP001249851"/>
    </source>
</evidence>
<evidence type="ECO:0000256" key="4">
    <source>
        <dbReference type="ARBA" id="ARBA00022692"/>
    </source>
</evidence>
<keyword evidence="8 13" id="KW-0472">Membrane</keyword>
<sequence length="546" mass="62559">MSNWYNESQMADDAGDVKIIINGSDNKINPGAKNIYAFCNHCKKDISVVYVKSAESNGKEIAVTETMKSNWPQYMKEGGYQENDYDKCMKNNDYDSCKKLLDDKKKSDKIHELWLSFLDSCTLHGFHYCFSGNPPLRRIVWTLLLLGALALFVEKCMTSINSFFEYPFTTTTVIVYESSMVFPAVSICNYNDARLSKMSGTLVHELFHCHNARKNCSHLKQQITGEVMKQTFAKAAHRLDEMILDCQWGDKPVKAVRCSHKDFVEFKNAFEDVCFTFNSGKNGSLPLNTTNSGEDYGLRLLIDTQHHDYYYDVESAGFKVILHDQAETPVKMQGYAVSPGFTTYMELRKRQVSNLPHPYRTNCGMPKLRFFDSYSKSKCFLDKLTSYVVRMCDCRAWFMPGGEHGIDVCDFDASEKCLWPAWEHFQVNKLDKCPVACESVDFSAQLSYARYPANTYADLLAKKRNMTGTVYENRQHLRDNLLQLKIYYESLTYSEIKQVPSYDLFSLLGDVGGQIGLFLGASLLTIVEYFDLCAMVLFTKYKYGKK</sequence>
<evidence type="ECO:0000256" key="5">
    <source>
        <dbReference type="ARBA" id="ARBA00022989"/>
    </source>
</evidence>
<dbReference type="InterPro" id="IPR001873">
    <property type="entry name" value="ENaC"/>
</dbReference>
<feature type="transmembrane region" description="Helical" evidence="13">
    <location>
        <begin position="515"/>
        <end position="538"/>
    </location>
</feature>
<name>A0AAD9V2A0_ACRCE</name>
<evidence type="ECO:0000256" key="8">
    <source>
        <dbReference type="ARBA" id="ARBA00023136"/>
    </source>
</evidence>
<organism evidence="14 15">
    <name type="scientific">Acropora cervicornis</name>
    <name type="common">Staghorn coral</name>
    <dbReference type="NCBI Taxonomy" id="6130"/>
    <lineage>
        <taxon>Eukaryota</taxon>
        <taxon>Metazoa</taxon>
        <taxon>Cnidaria</taxon>
        <taxon>Anthozoa</taxon>
        <taxon>Hexacorallia</taxon>
        <taxon>Scleractinia</taxon>
        <taxon>Astrocoeniina</taxon>
        <taxon>Acroporidae</taxon>
        <taxon>Acropora</taxon>
    </lineage>
</organism>
<keyword evidence="9" id="KW-0325">Glycoprotein</keyword>
<protein>
    <submittedName>
        <fullName evidence="14">Acid-sensing ion channel 2</fullName>
    </submittedName>
</protein>
<dbReference type="Pfam" id="PF00858">
    <property type="entry name" value="ASC"/>
    <property type="match status" value="1"/>
</dbReference>
<accession>A0AAD9V2A0</accession>
<dbReference type="PANTHER" id="PTHR11690:SF300">
    <property type="entry name" value="PICKPOCKET PROTEIN 19"/>
    <property type="match status" value="1"/>
</dbReference>
<keyword evidence="6" id="KW-0915">Sodium</keyword>
<dbReference type="EMBL" id="JARQWQ010000044">
    <property type="protein sequence ID" value="KAK2558512.1"/>
    <property type="molecule type" value="Genomic_DNA"/>
</dbReference>
<evidence type="ECO:0000256" key="9">
    <source>
        <dbReference type="ARBA" id="ARBA00023180"/>
    </source>
</evidence>
<evidence type="ECO:0000313" key="14">
    <source>
        <dbReference type="EMBL" id="KAK2558512.1"/>
    </source>
</evidence>
<evidence type="ECO:0000256" key="3">
    <source>
        <dbReference type="ARBA" id="ARBA00022461"/>
    </source>
</evidence>
<dbReference type="Gene3D" id="1.10.287.770">
    <property type="entry name" value="YojJ-like"/>
    <property type="match status" value="1"/>
</dbReference>
<evidence type="ECO:0000256" key="1">
    <source>
        <dbReference type="ARBA" id="ARBA00004141"/>
    </source>
</evidence>
<keyword evidence="5 13" id="KW-1133">Transmembrane helix</keyword>
<evidence type="ECO:0000256" key="11">
    <source>
        <dbReference type="ARBA" id="ARBA00023303"/>
    </source>
</evidence>
<dbReference type="AlphaFoldDB" id="A0AAD9V2A0"/>
<evidence type="ECO:0000256" key="10">
    <source>
        <dbReference type="ARBA" id="ARBA00023201"/>
    </source>
</evidence>
<dbReference type="PANTHER" id="PTHR11690">
    <property type="entry name" value="AMILORIDE-SENSITIVE SODIUM CHANNEL-RELATED"/>
    <property type="match status" value="1"/>
</dbReference>
<dbReference type="PRINTS" id="PR01078">
    <property type="entry name" value="AMINACHANNEL"/>
</dbReference>
<keyword evidence="3 12" id="KW-0894">Sodium channel</keyword>
<comment type="similarity">
    <text evidence="12">Belongs to the amiloride-sensitive sodium channel (TC 1.A.6) family.</text>
</comment>
<proteinExistence type="inferred from homology"/>
<keyword evidence="4 12" id="KW-0812">Transmembrane</keyword>
<dbReference type="Proteomes" id="UP001249851">
    <property type="component" value="Unassembled WGS sequence"/>
</dbReference>
<comment type="caution">
    <text evidence="14">The sequence shown here is derived from an EMBL/GenBank/DDBJ whole genome shotgun (WGS) entry which is preliminary data.</text>
</comment>
<evidence type="ECO:0000256" key="6">
    <source>
        <dbReference type="ARBA" id="ARBA00023053"/>
    </source>
</evidence>
<keyword evidence="11 12" id="KW-0407">Ion channel</keyword>
<reference evidence="14" key="1">
    <citation type="journal article" date="2023" name="G3 (Bethesda)">
        <title>Whole genome assembly and annotation of the endangered Caribbean coral Acropora cervicornis.</title>
        <authorList>
            <person name="Selwyn J.D."/>
            <person name="Vollmer S.V."/>
        </authorList>
    </citation>
    <scope>NUCLEOTIDE SEQUENCE</scope>
    <source>
        <strain evidence="14">K2</strain>
    </source>
</reference>
<evidence type="ECO:0000256" key="7">
    <source>
        <dbReference type="ARBA" id="ARBA00023065"/>
    </source>
</evidence>